<comment type="similarity">
    <text evidence="2">Belongs to the rad21 family.</text>
</comment>
<feature type="compositionally biased region" description="Basic and acidic residues" evidence="4">
    <location>
        <begin position="191"/>
        <end position="205"/>
    </location>
</feature>
<evidence type="ECO:0000256" key="1">
    <source>
        <dbReference type="ARBA" id="ARBA00004123"/>
    </source>
</evidence>
<dbReference type="GO" id="GO:0003682">
    <property type="term" value="F:chromatin binding"/>
    <property type="evidence" value="ECO:0007669"/>
    <property type="project" value="TreeGrafter"/>
</dbReference>
<evidence type="ECO:0000256" key="2">
    <source>
        <dbReference type="ARBA" id="ARBA00009870"/>
    </source>
</evidence>
<dbReference type="Pfam" id="PF04824">
    <property type="entry name" value="Rad21_Rec8"/>
    <property type="match status" value="1"/>
</dbReference>
<dbReference type="InterPro" id="IPR039781">
    <property type="entry name" value="Rad21/Rec8-like"/>
</dbReference>
<accession>A0A316Z2C7</accession>
<dbReference type="STRING" id="58919.A0A316Z2C7"/>
<dbReference type="InterPro" id="IPR006910">
    <property type="entry name" value="Rad21_Rec8_N"/>
</dbReference>
<dbReference type="GO" id="GO:0008278">
    <property type="term" value="C:cohesin complex"/>
    <property type="evidence" value="ECO:0007669"/>
    <property type="project" value="InterPro"/>
</dbReference>
<dbReference type="Pfam" id="PF04825">
    <property type="entry name" value="Rad21_Rec8_N"/>
    <property type="match status" value="1"/>
</dbReference>
<dbReference type="GeneID" id="37273093"/>
<feature type="domain" description="Rad21/Rec8-like protein C-terminal eukaryotic" evidence="5">
    <location>
        <begin position="634"/>
        <end position="681"/>
    </location>
</feature>
<evidence type="ECO:0000256" key="4">
    <source>
        <dbReference type="SAM" id="MobiDB-lite"/>
    </source>
</evidence>
<evidence type="ECO:0000313" key="7">
    <source>
        <dbReference type="EMBL" id="PWN95118.1"/>
    </source>
</evidence>
<dbReference type="GO" id="GO:1990414">
    <property type="term" value="P:replication-born double-strand break repair via sister chromatid exchange"/>
    <property type="evidence" value="ECO:0007669"/>
    <property type="project" value="TreeGrafter"/>
</dbReference>
<proteinExistence type="inferred from homology"/>
<sequence length="682" mass="72255">MFYSADILSAPKRGLGIVWLAATLGAKSTVRKLSKRDIAACDITKTCDSVKDPSEPMALRLSSQLLYGVVRIYVQQAEAWMGDVTNTHAALRRALTFMSAAAAAPGVVAARGALDMPVVRRTGGGTDAITLSANTAFFAGDFDIDWAWEGDVVADESSGIGSAFLAGATSAGMPSARGSEAAPSPRRRHTTDKENITLRRERFGDFEGDADGSELGLGPRESMQDDRFNLGDDDLQLDLGLEDALPPAPLEQGIEEEGRRRVPGRDSSALGFGDLGGDMPGDDEMPGGDFGFGDDEGFDFGLHDAPLGATEPAAHGTPSRSSLKRTPSLGPVGDDSGIGVGAAPAKKKKVVFAREDTSLVLSDEEMLRNRKDYVEIMRAARAAEEKRVRERQDDIAAKGIVFGPGSDIGGAPQLASIWGLVVTGRVNEIEQFYANMRIGGAPVAAAPADKGVQDAPAPERMDLDEPAMGIEFLGQDDMPHMDDMPDLIGFGDAPAADVSGSDNAREVGRGSGSEATVRAALPWNVAAEATRTLDDTGLGDRDSRAGDGTMRSFSEGDITGLRGRERRGSSMIPDSPGGRRESAARDASVLHESRRDDPTGLESQLIAEALEGEQFNFLSFARKTAEEVAPEPLFFSDLVPVADSMPHVAAQAFYHLLSLATNDRIAVAQTDAYGEILVQIKT</sequence>
<feature type="domain" description="Rad21/Rec8-like protein N-terminal" evidence="6">
    <location>
        <begin position="1"/>
        <end position="98"/>
    </location>
</feature>
<comment type="subcellular location">
    <subcellularLocation>
        <location evidence="1">Nucleus</location>
    </subcellularLocation>
</comment>
<dbReference type="RefSeq" id="XP_025595397.1">
    <property type="nucleotide sequence ID" value="XM_025745549.1"/>
</dbReference>
<feature type="region of interest" description="Disordered" evidence="4">
    <location>
        <begin position="306"/>
        <end position="340"/>
    </location>
</feature>
<dbReference type="PANTHER" id="PTHR12585:SF72">
    <property type="entry name" value="MEIOTIC RECOMBINATION PROTEIN REC8"/>
    <property type="match status" value="1"/>
</dbReference>
<dbReference type="InterPro" id="IPR023093">
    <property type="entry name" value="ScpA-like_C"/>
</dbReference>
<feature type="compositionally biased region" description="Basic and acidic residues" evidence="4">
    <location>
        <begin position="577"/>
        <end position="598"/>
    </location>
</feature>
<keyword evidence="8" id="KW-1185">Reference proteome</keyword>
<keyword evidence="3" id="KW-0539">Nucleus</keyword>
<dbReference type="InterPro" id="IPR006909">
    <property type="entry name" value="Rad21/Rec8_C_eu"/>
</dbReference>
<dbReference type="AlphaFoldDB" id="A0A316Z2C7"/>
<evidence type="ECO:0000313" key="8">
    <source>
        <dbReference type="Proteomes" id="UP000245946"/>
    </source>
</evidence>
<dbReference type="GO" id="GO:0007062">
    <property type="term" value="P:sister chromatid cohesion"/>
    <property type="evidence" value="ECO:0007669"/>
    <property type="project" value="InterPro"/>
</dbReference>
<reference evidence="7 8" key="1">
    <citation type="journal article" date="2018" name="Mol. Biol. Evol.">
        <title>Broad Genomic Sampling Reveals a Smut Pathogenic Ancestry of the Fungal Clade Ustilaginomycotina.</title>
        <authorList>
            <person name="Kijpornyongpan T."/>
            <person name="Mondo S.J."/>
            <person name="Barry K."/>
            <person name="Sandor L."/>
            <person name="Lee J."/>
            <person name="Lipzen A."/>
            <person name="Pangilinan J."/>
            <person name="LaButti K."/>
            <person name="Hainaut M."/>
            <person name="Henrissat B."/>
            <person name="Grigoriev I.V."/>
            <person name="Spatafora J.W."/>
            <person name="Aime M.C."/>
        </authorList>
    </citation>
    <scope>NUCLEOTIDE SEQUENCE [LARGE SCALE GENOMIC DNA]</scope>
    <source>
        <strain evidence="7 8">MCA 4186</strain>
    </source>
</reference>
<evidence type="ECO:0000259" key="5">
    <source>
        <dbReference type="Pfam" id="PF04824"/>
    </source>
</evidence>
<dbReference type="PANTHER" id="PTHR12585">
    <property type="entry name" value="SCC1 / RAD21 FAMILY MEMBER"/>
    <property type="match status" value="1"/>
</dbReference>
<dbReference type="InterPro" id="IPR036390">
    <property type="entry name" value="WH_DNA-bd_sf"/>
</dbReference>
<dbReference type="Proteomes" id="UP000245946">
    <property type="component" value="Unassembled WGS sequence"/>
</dbReference>
<dbReference type="EMBL" id="KZ819306">
    <property type="protein sequence ID" value="PWN95118.1"/>
    <property type="molecule type" value="Genomic_DNA"/>
</dbReference>
<evidence type="ECO:0000256" key="3">
    <source>
        <dbReference type="ARBA" id="ARBA00023242"/>
    </source>
</evidence>
<evidence type="ECO:0008006" key="9">
    <source>
        <dbReference type="Google" id="ProtNLM"/>
    </source>
</evidence>
<dbReference type="Gene3D" id="1.10.10.580">
    <property type="entry name" value="Structural maintenance of chromosome 1. Chain E"/>
    <property type="match status" value="1"/>
</dbReference>
<gene>
    <name evidence="7" type="ORF">FA09DRAFT_363046</name>
</gene>
<dbReference type="OrthoDB" id="10071381at2759"/>
<feature type="compositionally biased region" description="Basic and acidic residues" evidence="4">
    <location>
        <begin position="534"/>
        <end position="545"/>
    </location>
</feature>
<dbReference type="GO" id="GO:0005634">
    <property type="term" value="C:nucleus"/>
    <property type="evidence" value="ECO:0007669"/>
    <property type="project" value="UniProtKB-SubCell"/>
</dbReference>
<dbReference type="SUPFAM" id="SSF46785">
    <property type="entry name" value="Winged helix' DNA-binding domain"/>
    <property type="match status" value="1"/>
</dbReference>
<organism evidence="7 8">
    <name type="scientific">Tilletiopsis washingtonensis</name>
    <dbReference type="NCBI Taxonomy" id="58919"/>
    <lineage>
        <taxon>Eukaryota</taxon>
        <taxon>Fungi</taxon>
        <taxon>Dikarya</taxon>
        <taxon>Basidiomycota</taxon>
        <taxon>Ustilaginomycotina</taxon>
        <taxon>Exobasidiomycetes</taxon>
        <taxon>Entylomatales</taxon>
        <taxon>Entylomatales incertae sedis</taxon>
        <taxon>Tilletiopsis</taxon>
    </lineage>
</organism>
<evidence type="ECO:0000259" key="6">
    <source>
        <dbReference type="Pfam" id="PF04825"/>
    </source>
</evidence>
<feature type="region of interest" description="Disordered" evidence="4">
    <location>
        <begin position="169"/>
        <end position="272"/>
    </location>
</feature>
<protein>
    <recommendedName>
        <fullName evidence="9">Rad21/Rec8-like protein N-terminal domain-containing protein</fullName>
    </recommendedName>
</protein>
<name>A0A316Z2C7_9BASI</name>
<feature type="region of interest" description="Disordered" evidence="4">
    <location>
        <begin position="534"/>
        <end position="598"/>
    </location>
</feature>